<dbReference type="Proteomes" id="UP000694397">
    <property type="component" value="Chromosome 21"/>
</dbReference>
<dbReference type="AlphaFoldDB" id="A0A8C9TKS4"/>
<dbReference type="PANTHER" id="PTHR23093">
    <property type="entry name" value="SIMILAR TO CHROMOSOME 3 OPEN READING FRAME 20"/>
    <property type="match status" value="1"/>
</dbReference>
<feature type="compositionally biased region" description="Basic and acidic residues" evidence="1">
    <location>
        <begin position="180"/>
        <end position="192"/>
    </location>
</feature>
<feature type="compositionally biased region" description="Acidic residues" evidence="1">
    <location>
        <begin position="43"/>
        <end position="62"/>
    </location>
</feature>
<protein>
    <recommendedName>
        <fullName evidence="2">FAM194 C-terminal domain-containing protein</fullName>
    </recommendedName>
</protein>
<feature type="region of interest" description="Disordered" evidence="1">
    <location>
        <begin position="1"/>
        <end position="26"/>
    </location>
</feature>
<feature type="region of interest" description="Disordered" evidence="1">
    <location>
        <begin position="153"/>
        <end position="241"/>
    </location>
</feature>
<feature type="region of interest" description="Disordered" evidence="1">
    <location>
        <begin position="562"/>
        <end position="594"/>
    </location>
</feature>
<dbReference type="Ensembl" id="ENSSFOT00015079293.1">
    <property type="protein sequence ID" value="ENSSFOP00015053199.1"/>
    <property type="gene ID" value="ENSSFOG00015031614.1"/>
</dbReference>
<reference evidence="3" key="3">
    <citation type="submission" date="2025-09" db="UniProtKB">
        <authorList>
            <consortium name="Ensembl"/>
        </authorList>
    </citation>
    <scope>IDENTIFICATION</scope>
</reference>
<evidence type="ECO:0000313" key="4">
    <source>
        <dbReference type="Proteomes" id="UP000694397"/>
    </source>
</evidence>
<keyword evidence="4" id="KW-1185">Reference proteome</keyword>
<proteinExistence type="predicted"/>
<dbReference type="GeneTree" id="ENSGT00940000153655"/>
<feature type="compositionally biased region" description="Polar residues" evidence="1">
    <location>
        <begin position="223"/>
        <end position="241"/>
    </location>
</feature>
<feature type="compositionally biased region" description="Basic residues" evidence="1">
    <location>
        <begin position="193"/>
        <end position="205"/>
    </location>
</feature>
<feature type="region of interest" description="Disordered" evidence="1">
    <location>
        <begin position="39"/>
        <end position="66"/>
    </location>
</feature>
<organism evidence="3 4">
    <name type="scientific">Scleropages formosus</name>
    <name type="common">Asian bonytongue</name>
    <name type="synonym">Osteoglossum formosum</name>
    <dbReference type="NCBI Taxonomy" id="113540"/>
    <lineage>
        <taxon>Eukaryota</taxon>
        <taxon>Metazoa</taxon>
        <taxon>Chordata</taxon>
        <taxon>Craniata</taxon>
        <taxon>Vertebrata</taxon>
        <taxon>Euteleostomi</taxon>
        <taxon>Actinopterygii</taxon>
        <taxon>Neopterygii</taxon>
        <taxon>Teleostei</taxon>
        <taxon>Osteoglossocephala</taxon>
        <taxon>Osteoglossomorpha</taxon>
        <taxon>Osteoglossiformes</taxon>
        <taxon>Osteoglossidae</taxon>
        <taxon>Scleropages</taxon>
    </lineage>
</organism>
<feature type="domain" description="FAM194 C-terminal" evidence="2">
    <location>
        <begin position="344"/>
        <end position="518"/>
    </location>
</feature>
<feature type="compositionally biased region" description="Basic and acidic residues" evidence="1">
    <location>
        <begin position="153"/>
        <end position="170"/>
    </location>
</feature>
<dbReference type="OrthoDB" id="6351677at2759"/>
<gene>
    <name evidence="3" type="primary">c21h3orf20</name>
</gene>
<reference evidence="3" key="2">
    <citation type="submission" date="2025-08" db="UniProtKB">
        <authorList>
            <consortium name="Ensembl"/>
        </authorList>
    </citation>
    <scope>IDENTIFICATION</scope>
</reference>
<feature type="compositionally biased region" description="Polar residues" evidence="1">
    <location>
        <begin position="562"/>
        <end position="583"/>
    </location>
</feature>
<accession>A0A8C9TKS4</accession>
<reference evidence="3 4" key="1">
    <citation type="submission" date="2019-04" db="EMBL/GenBank/DDBJ databases">
        <authorList>
            <consortium name="Wellcome Sanger Institute Data Sharing"/>
        </authorList>
    </citation>
    <scope>NUCLEOTIDE SEQUENCE [LARGE SCALE GENOMIC DNA]</scope>
</reference>
<dbReference type="PANTHER" id="PTHR23093:SF16">
    <property type="entry name" value="FAM194 C-TERMINAL DOMAIN-CONTAINING PROTEIN"/>
    <property type="match status" value="1"/>
</dbReference>
<evidence type="ECO:0000259" key="2">
    <source>
        <dbReference type="Pfam" id="PF14977"/>
    </source>
</evidence>
<dbReference type="KEGG" id="sfm:108920793"/>
<evidence type="ECO:0000313" key="3">
    <source>
        <dbReference type="Ensembl" id="ENSSFOP00015053199.1"/>
    </source>
</evidence>
<evidence type="ECO:0000256" key="1">
    <source>
        <dbReference type="SAM" id="MobiDB-lite"/>
    </source>
</evidence>
<dbReference type="InterPro" id="IPR029281">
    <property type="entry name" value="FAM194_C"/>
</dbReference>
<feature type="compositionally biased region" description="Basic and acidic residues" evidence="1">
    <location>
        <begin position="206"/>
        <end position="222"/>
    </location>
</feature>
<name>A0A8C9TKS4_SCLFO</name>
<sequence length="868" mass="98191">MDDIRPGPKYFFDQPSTGLRYKDTKNSTDRLPLNLRYLRSISEDESTDEEEDEEVDEVEGEEELKTGVKSCPATTCAYNDQAIMDKNVIIAEQRKSHSEEKKATSRAEEHELTAPLLLHELGQMLEQCARRGASVLSRGLRNVLSHDWRELTGSARRAEDPRWSAAREGDSLPAAGSSRRQFEDEAPREKCSRGRTVRKKPKVNKIRVDKTPADTPRLKDKQTTSSGQTSHLSQSPRTVSFSISSETCDRQGWIIQPKDAALDDPRWQDVCRQVVNRLQLARTAIKEQTAQLKEQGFTKAVFLHHYGDNTDVTVKQQWMGTKSHPFVLQCGHPPVSKMMRKDSSLQKLHYRINDGTSFIYYPSGRIAVCQSHSGLPQGGFYTNVFADDPDLPILATFTPFGHGSITHTLSGTLMVVWDQHGGMMCDPNGTKTSEWTWAYRTKPIFIQLTELMSVRVLNSASATLWFKGLQKSIQLPVISLPKVSREVKLLDMDSNQRTQCSDQELRGLQKRIRSTVNSWLEYYRVATGICCHEAQRMPCYHQQTVLNWQVQTDARPALSTVGTQKLCSRQPPRGSTEQQTITVSPPAGVPQLDSQSYSEASRVKSSGKLKKEDLQYVTMTGLLRVYSNIKLDPVLIPKRSETSHPAPVSITAPTSLPIPCPSLLRDTLLGNRRRGLCCCSAHHMPLLTDLEYDAFMLSQASRSKQVLVVCVTPFIMENVLEELYERTNRNRSKPCTQCHMDSFRLVRYEGSHNTLLHQRHNVVPGMFLMYLEGKLLFADYIFKGQGSSAKELQKQIVKTRRAYRQGHCLPSHFSFSSPPDQQSAVSFMLKRDCLVQRKKPLSPVTLSTEKRLHRIETHTPTPGFNPTL</sequence>
<dbReference type="Pfam" id="PF14977">
    <property type="entry name" value="FAM194"/>
    <property type="match status" value="1"/>
</dbReference>